<gene>
    <name evidence="1" type="ordered locus">Alide2_0135</name>
</gene>
<protein>
    <submittedName>
        <fullName evidence="1">Uncharacterized protein</fullName>
    </submittedName>
</protein>
<name>F4GDJ0_ALIDK</name>
<dbReference type="EMBL" id="CP002657">
    <property type="protein sequence ID" value="AEB82573.1"/>
    <property type="molecule type" value="Genomic_DNA"/>
</dbReference>
<dbReference type="KEGG" id="adk:Alide2_0135"/>
<evidence type="ECO:0000313" key="1">
    <source>
        <dbReference type="EMBL" id="AEB82573.1"/>
    </source>
</evidence>
<dbReference type="AlphaFoldDB" id="F4GDJ0"/>
<sequence length="34" mass="3811">MSGGRQRMRTGVEMVGAVQCFLEKKPQPFQRPGC</sequence>
<accession>F4GDJ0</accession>
<evidence type="ECO:0000313" key="2">
    <source>
        <dbReference type="Proteomes" id="UP000007938"/>
    </source>
</evidence>
<organism evidence="1 2">
    <name type="scientific">Alicycliphilus denitrificans (strain DSM 14773 / CIP 107495 / K601)</name>
    <dbReference type="NCBI Taxonomy" id="596154"/>
    <lineage>
        <taxon>Bacteria</taxon>
        <taxon>Pseudomonadati</taxon>
        <taxon>Pseudomonadota</taxon>
        <taxon>Betaproteobacteria</taxon>
        <taxon>Burkholderiales</taxon>
        <taxon>Comamonadaceae</taxon>
        <taxon>Alicycliphilus</taxon>
    </lineage>
</organism>
<keyword evidence="2" id="KW-1185">Reference proteome</keyword>
<reference evidence="1 2" key="2">
    <citation type="submission" date="2011-04" db="EMBL/GenBank/DDBJ databases">
        <title>Complete sequence of chromosome of Alicycliphilus denitrificans K601.</title>
        <authorList>
            <consortium name="US DOE Joint Genome Institute"/>
            <person name="Lucas S."/>
            <person name="Han J."/>
            <person name="Lapidus A."/>
            <person name="Cheng J.-F."/>
            <person name="Goodwin L."/>
            <person name="Pitluck S."/>
            <person name="Peters L."/>
            <person name="Zeytun A."/>
            <person name="Detter J.C."/>
            <person name="Han C."/>
            <person name="Tapia R."/>
            <person name="Land M."/>
            <person name="Hauser L."/>
            <person name="Kyrpides N."/>
            <person name="Ivanova N."/>
            <person name="Mikhailova N."/>
            <person name="Pagani I."/>
            <person name="Oosterkamp M."/>
            <person name="Pieper D."/>
            <person name="van Berkel W."/>
            <person name="Langenhoff A."/>
            <person name="Smidt H."/>
            <person name="Stams A."/>
            <person name="Woyke T."/>
        </authorList>
    </citation>
    <scope>NUCLEOTIDE SEQUENCE [LARGE SCALE GENOMIC DNA]</scope>
    <source>
        <strain evidence="2">DSM 14773 / CIP 107495 / K601</strain>
    </source>
</reference>
<dbReference type="HOGENOM" id="CLU_3371627_0_0_4"/>
<dbReference type="Proteomes" id="UP000007938">
    <property type="component" value="Chromosome"/>
</dbReference>
<reference evidence="1 2" key="1">
    <citation type="journal article" date="2011" name="J. Bacteriol.">
        <title>Genome Sequences of Alicycliphilus denitrificans Strains BC and K601T.</title>
        <authorList>
            <person name="Oosterkamp M.J."/>
            <person name="Veuskens T."/>
            <person name="Plugge C.M."/>
            <person name="Langenhoff A.A."/>
            <person name="Gerritse J."/>
            <person name="van Berkel W.J."/>
            <person name="Pieper D.H."/>
            <person name="Junca H."/>
            <person name="Goodwin L.A."/>
            <person name="Daligault H.E."/>
            <person name="Bruce D.C."/>
            <person name="Detter J.C."/>
            <person name="Tapia R."/>
            <person name="Han C.S."/>
            <person name="Land M.L."/>
            <person name="Hauser L.J."/>
            <person name="Smidt H."/>
            <person name="Stams A.J."/>
        </authorList>
    </citation>
    <scope>NUCLEOTIDE SEQUENCE [LARGE SCALE GENOMIC DNA]</scope>
    <source>
        <strain evidence="2">DSM 14773 / CIP 107495 / K601</strain>
    </source>
</reference>
<proteinExistence type="predicted"/>